<dbReference type="PANTHER" id="PTHR19211">
    <property type="entry name" value="ATP-BINDING TRANSPORT PROTEIN-RELATED"/>
    <property type="match status" value="1"/>
</dbReference>
<dbReference type="SUPFAM" id="SSF52540">
    <property type="entry name" value="P-loop containing nucleoside triphosphate hydrolases"/>
    <property type="match status" value="2"/>
</dbReference>
<keyword evidence="1" id="KW-0677">Repeat</keyword>
<comment type="catalytic activity">
    <reaction evidence="4">
        <text>ATP + H2O = ADP + phosphate + H(+)</text>
        <dbReference type="Rhea" id="RHEA:13065"/>
        <dbReference type="ChEBI" id="CHEBI:15377"/>
        <dbReference type="ChEBI" id="CHEBI:15378"/>
        <dbReference type="ChEBI" id="CHEBI:30616"/>
        <dbReference type="ChEBI" id="CHEBI:43474"/>
        <dbReference type="ChEBI" id="CHEBI:456216"/>
    </reaction>
</comment>
<dbReference type="InterPro" id="IPR003439">
    <property type="entry name" value="ABC_transporter-like_ATP-bd"/>
</dbReference>
<dbReference type="RefSeq" id="WP_090664117.1">
    <property type="nucleotide sequence ID" value="NZ_FMZX01000011.1"/>
</dbReference>
<gene>
    <name evidence="8" type="ORF">SAMN04487779_101181</name>
</gene>
<reference evidence="8 9" key="1">
    <citation type="submission" date="2016-10" db="EMBL/GenBank/DDBJ databases">
        <authorList>
            <person name="de Groot N.N."/>
        </authorList>
    </citation>
    <scope>NUCLEOTIDE SEQUENCE [LARGE SCALE GENOMIC DNA]</scope>
    <source>
        <strain evidence="8 9">CPCC 100156</strain>
    </source>
</reference>
<dbReference type="Gene3D" id="1.10.287.380">
    <property type="entry name" value="Valyl-tRNA synthetase, C-terminal domain"/>
    <property type="match status" value="1"/>
</dbReference>
<evidence type="ECO:0000256" key="3">
    <source>
        <dbReference type="ARBA" id="ARBA00022840"/>
    </source>
</evidence>
<feature type="domain" description="ABC transporter" evidence="7">
    <location>
        <begin position="6"/>
        <end position="216"/>
    </location>
</feature>
<keyword evidence="3 8" id="KW-0067">ATP-binding</keyword>
<dbReference type="GO" id="GO:0016887">
    <property type="term" value="F:ATP hydrolysis activity"/>
    <property type="evidence" value="ECO:0007669"/>
    <property type="project" value="InterPro"/>
</dbReference>
<dbReference type="InterPro" id="IPR003593">
    <property type="entry name" value="AAA+_ATPase"/>
</dbReference>
<dbReference type="PROSITE" id="PS50893">
    <property type="entry name" value="ABC_TRANSPORTER_2"/>
    <property type="match status" value="2"/>
</dbReference>
<dbReference type="Pfam" id="PF16326">
    <property type="entry name" value="ABC_tran_CTD"/>
    <property type="match status" value="1"/>
</dbReference>
<dbReference type="InterPro" id="IPR032524">
    <property type="entry name" value="ABC_tran_C"/>
</dbReference>
<dbReference type="STRING" id="938405.SAMN02927895_03156"/>
<dbReference type="CDD" id="cd03221">
    <property type="entry name" value="ABCF_EF-3"/>
    <property type="match status" value="2"/>
</dbReference>
<dbReference type="InterPro" id="IPR037118">
    <property type="entry name" value="Val-tRNA_synth_C_sf"/>
</dbReference>
<dbReference type="Gene3D" id="3.40.50.300">
    <property type="entry name" value="P-loop containing nucleotide triphosphate hydrolases"/>
    <property type="match status" value="2"/>
</dbReference>
<evidence type="ECO:0000313" key="8">
    <source>
        <dbReference type="EMBL" id="SDD70190.1"/>
    </source>
</evidence>
<evidence type="ECO:0000256" key="4">
    <source>
        <dbReference type="ARBA" id="ARBA00049360"/>
    </source>
</evidence>
<evidence type="ECO:0000256" key="5">
    <source>
        <dbReference type="ARBA" id="ARBA00061478"/>
    </source>
</evidence>
<comment type="similarity">
    <text evidence="5">Belongs to the ABC transporter superfamily. ABCF family. Uup subfamily.</text>
</comment>
<keyword evidence="9" id="KW-1185">Reference proteome</keyword>
<evidence type="ECO:0000259" key="7">
    <source>
        <dbReference type="PROSITE" id="PS50893"/>
    </source>
</evidence>
<feature type="region of interest" description="Disordered" evidence="6">
    <location>
        <begin position="502"/>
        <end position="528"/>
    </location>
</feature>
<dbReference type="FunFam" id="3.40.50.300:FF:000309">
    <property type="entry name" value="ABC transporter ATP-binding protein"/>
    <property type="match status" value="1"/>
</dbReference>
<keyword evidence="2" id="KW-0547">Nucleotide-binding</keyword>
<accession>A0A1G6WW63</accession>
<dbReference type="InterPro" id="IPR027417">
    <property type="entry name" value="P-loop_NTPase"/>
</dbReference>
<evidence type="ECO:0000313" key="9">
    <source>
        <dbReference type="Proteomes" id="UP000198925"/>
    </source>
</evidence>
<dbReference type="EMBL" id="FMZX01000011">
    <property type="protein sequence ID" value="SDD70190.1"/>
    <property type="molecule type" value="Genomic_DNA"/>
</dbReference>
<sequence>MAPPLLLLQDIHLSMGTTPLLAGATLSVEPGERLALVGRNGSGKSTLLRVAAGELEPERGTRFLQPGATLRSLPQEPDFGDAPTALAYAEAGLGPNDDPYRARWLLNELGLTGEEHPARLSGGEARRCALARALAPSPDILLLDEPTNHLDLPAIAWLEKELGSFRGALVLISHDRRFLTALSRAMVWLDRGTTRRLEQGFAAFEGWRDQVLEEEEAARHKLDRQIVREEHWMRYGVTARRKRNMRRVGELADLRQRRREALRATGTVRMAASEGEGSGTLVAQMDHVTKAYGDAPPVVRDFSTRVLRRDRIGIIGPNGAGKTTLLNLLTGVLQPDSGTVRLGTGLQMVTLDQRRESLDPDISLAEALTGDKSDMVHVGGTPRHVVGYMKDFLFVPDQARTAVGVLSGGERGRLMLARAFARPSNLLVLDEPTNDLDLETLDLLEELLADYPGTVLVVSHDRDFLDRVCTSVIVAEDEGRWQEYAGGYSDMVAQRGRGVEAKAAPAARPAQAPRAAATPAAPPPSRRKLSFKQQHALDTLPARMEALQGDIATLRTALAAPDLYTRDRARFERFTTALTAKEADLAAAEEEWLELEMLREEIEAG</sequence>
<dbReference type="GO" id="GO:0005524">
    <property type="term" value="F:ATP binding"/>
    <property type="evidence" value="ECO:0007669"/>
    <property type="project" value="UniProtKB-KW"/>
</dbReference>
<dbReference type="Pfam" id="PF00005">
    <property type="entry name" value="ABC_tran"/>
    <property type="match status" value="2"/>
</dbReference>
<dbReference type="GO" id="GO:0003677">
    <property type="term" value="F:DNA binding"/>
    <property type="evidence" value="ECO:0007669"/>
    <property type="project" value="InterPro"/>
</dbReference>
<dbReference type="AlphaFoldDB" id="A0A1G6WW63"/>
<feature type="domain" description="ABC transporter" evidence="7">
    <location>
        <begin position="283"/>
        <end position="503"/>
    </location>
</feature>
<evidence type="ECO:0000256" key="6">
    <source>
        <dbReference type="SAM" id="MobiDB-lite"/>
    </source>
</evidence>
<proteinExistence type="inferred from homology"/>
<name>A0A1G6WW63_9PROT</name>
<feature type="compositionally biased region" description="Low complexity" evidence="6">
    <location>
        <begin position="502"/>
        <end position="519"/>
    </location>
</feature>
<organism evidence="8 9">
    <name type="scientific">Belnapia rosea</name>
    <dbReference type="NCBI Taxonomy" id="938405"/>
    <lineage>
        <taxon>Bacteria</taxon>
        <taxon>Pseudomonadati</taxon>
        <taxon>Pseudomonadota</taxon>
        <taxon>Alphaproteobacteria</taxon>
        <taxon>Acetobacterales</taxon>
        <taxon>Roseomonadaceae</taxon>
        <taxon>Belnapia</taxon>
    </lineage>
</organism>
<evidence type="ECO:0000256" key="2">
    <source>
        <dbReference type="ARBA" id="ARBA00022741"/>
    </source>
</evidence>
<evidence type="ECO:0000256" key="1">
    <source>
        <dbReference type="ARBA" id="ARBA00022737"/>
    </source>
</evidence>
<dbReference type="Proteomes" id="UP000198925">
    <property type="component" value="Unassembled WGS sequence"/>
</dbReference>
<dbReference type="PANTHER" id="PTHR19211:SF69">
    <property type="entry name" value="ATP-BINDING PROTEIN UUP"/>
    <property type="match status" value="1"/>
</dbReference>
<dbReference type="SMART" id="SM00382">
    <property type="entry name" value="AAA"/>
    <property type="match status" value="2"/>
</dbReference>
<protein>
    <submittedName>
        <fullName evidence="8">ATP-binding cassette, subfamily F, uup</fullName>
    </submittedName>
</protein>
<dbReference type="InterPro" id="IPR050611">
    <property type="entry name" value="ABCF"/>
</dbReference>